<dbReference type="Proteomes" id="UP001390339">
    <property type="component" value="Unassembled WGS sequence"/>
</dbReference>
<name>A0ABR2HLF6_9PEZI</name>
<evidence type="ECO:0000313" key="3">
    <source>
        <dbReference type="EMBL" id="KAK8848745.1"/>
    </source>
</evidence>
<sequence>MQENRSHRVEDDSETLGGTESFVGAEGLESRHNSPLADKTPCRVEQLVGSHTLVGAFISQFQLRAFGLAGLGIIVTWALSPIGSQAALRIATATPSTVDTMEQLTCITSQQRYHRGEWANRADHDAQLVSSIFSTSLLSVTALQGQTLDVWENLRVLMVESLAGYEDHEWKELPSNRSDIIFASLIGVPFGPKHFIRGHYSFTLDTSYMNLDCPVTTLDEDGDCKFTNFTDPVDIPPLNQDNDVWYHAQTTDPETKYEMCNGFQVAMSSCQRDCICEGGCSKLQNIVKPWPSRRFIWESSSYAGTAHIECNLRTTYVQVNYTCKSPSDCQATSARLTKPQPESLDTSPCRNMTGFDMSPRGADQDFLRHLTRLYPLHLRRAMPPILGYILSSTTALTEIADPYQKNVTDIDHTKFQIRLAQLLNTLYMTGISPHTMLGIVPPERARYDTSEEPRRNTELNTTMVSATVTVEHDVLRCDKGWFVALLVASLILLSATVMGAIFRGLSLSPDIFGSLSLATLDNQCNDIASGGSALDGIERARLLKRVGIKLGDVEPSSTVGRIALVAELNDRPVGKLERRRAYE</sequence>
<keyword evidence="2" id="KW-0812">Transmembrane</keyword>
<feature type="compositionally biased region" description="Basic and acidic residues" evidence="1">
    <location>
        <begin position="1"/>
        <end position="10"/>
    </location>
</feature>
<protein>
    <submittedName>
        <fullName evidence="3">Uncharacterized protein</fullName>
    </submittedName>
</protein>
<gene>
    <name evidence="3" type="ORF">PGQ11_015225</name>
</gene>
<keyword evidence="4" id="KW-1185">Reference proteome</keyword>
<feature type="transmembrane region" description="Helical" evidence="2">
    <location>
        <begin position="481"/>
        <end position="502"/>
    </location>
</feature>
<keyword evidence="2" id="KW-1133">Transmembrane helix</keyword>
<dbReference type="EMBL" id="JAPCWZ010000010">
    <property type="protein sequence ID" value="KAK8848745.1"/>
    <property type="molecule type" value="Genomic_DNA"/>
</dbReference>
<proteinExistence type="predicted"/>
<feature type="region of interest" description="Disordered" evidence="1">
    <location>
        <begin position="1"/>
        <end position="20"/>
    </location>
</feature>
<comment type="caution">
    <text evidence="3">The sequence shown here is derived from an EMBL/GenBank/DDBJ whole genome shotgun (WGS) entry which is preliminary data.</text>
</comment>
<organism evidence="3 4">
    <name type="scientific">Apiospora arundinis</name>
    <dbReference type="NCBI Taxonomy" id="335852"/>
    <lineage>
        <taxon>Eukaryota</taxon>
        <taxon>Fungi</taxon>
        <taxon>Dikarya</taxon>
        <taxon>Ascomycota</taxon>
        <taxon>Pezizomycotina</taxon>
        <taxon>Sordariomycetes</taxon>
        <taxon>Xylariomycetidae</taxon>
        <taxon>Amphisphaeriales</taxon>
        <taxon>Apiosporaceae</taxon>
        <taxon>Apiospora</taxon>
    </lineage>
</organism>
<accession>A0ABR2HLF6</accession>
<evidence type="ECO:0000256" key="2">
    <source>
        <dbReference type="SAM" id="Phobius"/>
    </source>
</evidence>
<evidence type="ECO:0000256" key="1">
    <source>
        <dbReference type="SAM" id="MobiDB-lite"/>
    </source>
</evidence>
<reference evidence="3 4" key="1">
    <citation type="journal article" date="2024" name="IMA Fungus">
        <title>Apiospora arundinis, a panoply of carbohydrate-active enzymes and secondary metabolites.</title>
        <authorList>
            <person name="Sorensen T."/>
            <person name="Petersen C."/>
            <person name="Muurmann A.T."/>
            <person name="Christiansen J.V."/>
            <person name="Brundto M.L."/>
            <person name="Overgaard C.K."/>
            <person name="Boysen A.T."/>
            <person name="Wollenberg R.D."/>
            <person name="Larsen T.O."/>
            <person name="Sorensen J.L."/>
            <person name="Nielsen K.L."/>
            <person name="Sondergaard T.E."/>
        </authorList>
    </citation>
    <scope>NUCLEOTIDE SEQUENCE [LARGE SCALE GENOMIC DNA]</scope>
    <source>
        <strain evidence="3 4">AAU 773</strain>
    </source>
</reference>
<evidence type="ECO:0000313" key="4">
    <source>
        <dbReference type="Proteomes" id="UP001390339"/>
    </source>
</evidence>
<keyword evidence="2" id="KW-0472">Membrane</keyword>